<dbReference type="InterPro" id="IPR003593">
    <property type="entry name" value="AAA+_ATPase"/>
</dbReference>
<dbReference type="SUPFAM" id="SSF52540">
    <property type="entry name" value="P-loop containing nucleoside triphosphate hydrolases"/>
    <property type="match status" value="1"/>
</dbReference>
<evidence type="ECO:0000256" key="2">
    <source>
        <dbReference type="ARBA" id="ARBA00022475"/>
    </source>
</evidence>
<dbReference type="Proteomes" id="UP000670475">
    <property type="component" value="Unassembled WGS sequence"/>
</dbReference>
<sequence>MARGEFIALLGHSGSGKSTLLRALTGLDHDTSGHGELRVPDRRAVVFQDARLLPWKRVAANVTLGMRDTDARRRGQQALDEVGLSAHARAWPGRLSGGEQQRAALARALIRNPELLLADEPFGALDALTRLQMHALLRTLHARHRPAILMVTHDVDEAVLLADRVLLLDRGRITLDRTIGMPSPRDPATPAFADHRTAFLTALGISPQDRQQNTSGTKN</sequence>
<dbReference type="InterPro" id="IPR003439">
    <property type="entry name" value="ABC_transporter-like_ATP-bd"/>
</dbReference>
<protein>
    <submittedName>
        <fullName evidence="8">ABC transporter ATP-binding protein</fullName>
    </submittedName>
</protein>
<proteinExistence type="predicted"/>
<keyword evidence="6" id="KW-0472">Membrane</keyword>
<dbReference type="InterPro" id="IPR017871">
    <property type="entry name" value="ABC_transporter-like_CS"/>
</dbReference>
<keyword evidence="5" id="KW-1278">Translocase</keyword>
<dbReference type="PANTHER" id="PTHR42788">
    <property type="entry name" value="TAURINE IMPORT ATP-BINDING PROTEIN-RELATED"/>
    <property type="match status" value="1"/>
</dbReference>
<keyword evidence="2" id="KW-1003">Cell membrane</keyword>
<dbReference type="EMBL" id="JAGIQL010000094">
    <property type="protein sequence ID" value="MBP0459984.1"/>
    <property type="molecule type" value="Genomic_DNA"/>
</dbReference>
<evidence type="ECO:0000256" key="6">
    <source>
        <dbReference type="ARBA" id="ARBA00023136"/>
    </source>
</evidence>
<evidence type="ECO:0000256" key="5">
    <source>
        <dbReference type="ARBA" id="ARBA00022967"/>
    </source>
</evidence>
<dbReference type="PROSITE" id="PS00211">
    <property type="entry name" value="ABC_TRANSPORTER_1"/>
    <property type="match status" value="1"/>
</dbReference>
<dbReference type="GO" id="GO:0016887">
    <property type="term" value="F:ATP hydrolysis activity"/>
    <property type="evidence" value="ECO:0007669"/>
    <property type="project" value="InterPro"/>
</dbReference>
<dbReference type="PANTHER" id="PTHR42788:SF17">
    <property type="entry name" value="ALIPHATIC SULFONATES IMPORT ATP-BINDING PROTEIN SSUB"/>
    <property type="match status" value="1"/>
</dbReference>
<keyword evidence="9" id="KW-1185">Reference proteome</keyword>
<dbReference type="GO" id="GO:0005524">
    <property type="term" value="F:ATP binding"/>
    <property type="evidence" value="ECO:0007669"/>
    <property type="project" value="UniProtKB-KW"/>
</dbReference>
<dbReference type="Pfam" id="PF00005">
    <property type="entry name" value="ABC_tran"/>
    <property type="match status" value="1"/>
</dbReference>
<evidence type="ECO:0000256" key="1">
    <source>
        <dbReference type="ARBA" id="ARBA00022448"/>
    </source>
</evidence>
<keyword evidence="1" id="KW-0813">Transport</keyword>
<dbReference type="Gene3D" id="3.40.50.300">
    <property type="entry name" value="P-loop containing nucleotide triphosphate hydrolases"/>
    <property type="match status" value="1"/>
</dbReference>
<evidence type="ECO:0000256" key="3">
    <source>
        <dbReference type="ARBA" id="ARBA00022741"/>
    </source>
</evidence>
<dbReference type="SMART" id="SM00382">
    <property type="entry name" value="AAA"/>
    <property type="match status" value="1"/>
</dbReference>
<gene>
    <name evidence="8" type="ORF">JFN87_21165</name>
</gene>
<accession>A0A940RZN7</accession>
<comment type="caution">
    <text evidence="8">The sequence shown here is derived from an EMBL/GenBank/DDBJ whole genome shotgun (WGS) entry which is preliminary data.</text>
</comment>
<evidence type="ECO:0000256" key="4">
    <source>
        <dbReference type="ARBA" id="ARBA00022840"/>
    </source>
</evidence>
<reference evidence="8" key="1">
    <citation type="submission" date="2021-03" db="EMBL/GenBank/DDBJ databases">
        <title>Whole genome sequence of Streptomyces bomunensis MMS17-BM035.</title>
        <authorList>
            <person name="Lee J.H."/>
        </authorList>
    </citation>
    <scope>NUCLEOTIDE SEQUENCE</scope>
    <source>
        <strain evidence="8">MMS17-BM035</strain>
    </source>
</reference>
<dbReference type="AlphaFoldDB" id="A0A940RZN7"/>
<organism evidence="8 9">
    <name type="scientific">Streptomyces montanisoli</name>
    <dbReference type="NCBI Taxonomy" id="2798581"/>
    <lineage>
        <taxon>Bacteria</taxon>
        <taxon>Bacillati</taxon>
        <taxon>Actinomycetota</taxon>
        <taxon>Actinomycetes</taxon>
        <taxon>Kitasatosporales</taxon>
        <taxon>Streptomycetaceae</taxon>
        <taxon>Streptomyces</taxon>
    </lineage>
</organism>
<dbReference type="InterPro" id="IPR050166">
    <property type="entry name" value="ABC_transporter_ATP-bind"/>
</dbReference>
<keyword evidence="3" id="KW-0547">Nucleotide-binding</keyword>
<feature type="domain" description="ABC transporter" evidence="7">
    <location>
        <begin position="1"/>
        <end position="195"/>
    </location>
</feature>
<evidence type="ECO:0000313" key="8">
    <source>
        <dbReference type="EMBL" id="MBP0459984.1"/>
    </source>
</evidence>
<keyword evidence="4 8" id="KW-0067">ATP-binding</keyword>
<evidence type="ECO:0000259" key="7">
    <source>
        <dbReference type="PROSITE" id="PS50893"/>
    </source>
</evidence>
<dbReference type="InterPro" id="IPR027417">
    <property type="entry name" value="P-loop_NTPase"/>
</dbReference>
<evidence type="ECO:0000313" key="9">
    <source>
        <dbReference type="Proteomes" id="UP000670475"/>
    </source>
</evidence>
<dbReference type="PROSITE" id="PS50893">
    <property type="entry name" value="ABC_TRANSPORTER_2"/>
    <property type="match status" value="1"/>
</dbReference>
<name>A0A940RZN7_9ACTN</name>